<protein>
    <submittedName>
        <fullName evidence="2">Glycosyltransferase</fullName>
    </submittedName>
</protein>
<accession>A0ABR6VKQ0</accession>
<comment type="caution">
    <text evidence="2">The sequence shown here is derived from an EMBL/GenBank/DDBJ whole genome shotgun (WGS) entry which is preliminary data.</text>
</comment>
<dbReference type="Gene3D" id="3.90.550.10">
    <property type="entry name" value="Spore Coat Polysaccharide Biosynthesis Protein SpsA, Chain A"/>
    <property type="match status" value="1"/>
</dbReference>
<dbReference type="InterPro" id="IPR001173">
    <property type="entry name" value="Glyco_trans_2-like"/>
</dbReference>
<reference evidence="2 3" key="1">
    <citation type="submission" date="2020-08" db="EMBL/GenBank/DDBJ databases">
        <authorList>
            <person name="Liu C."/>
            <person name="Sun Q."/>
        </authorList>
    </citation>
    <scope>NUCLEOTIDE SEQUENCE [LARGE SCALE GENOMIC DNA]</scope>
    <source>
        <strain evidence="2 3">NSJ-59</strain>
    </source>
</reference>
<dbReference type="InterPro" id="IPR029044">
    <property type="entry name" value="Nucleotide-diphossugar_trans"/>
</dbReference>
<dbReference type="EMBL" id="JACOGK010000046">
    <property type="protein sequence ID" value="MBC3537869.1"/>
    <property type="molecule type" value="Genomic_DNA"/>
</dbReference>
<evidence type="ECO:0000313" key="2">
    <source>
        <dbReference type="EMBL" id="MBC3537869.1"/>
    </source>
</evidence>
<dbReference type="SUPFAM" id="SSF53448">
    <property type="entry name" value="Nucleotide-diphospho-sugar transferases"/>
    <property type="match status" value="1"/>
</dbReference>
<dbReference type="Pfam" id="PF00535">
    <property type="entry name" value="Glycos_transf_2"/>
    <property type="match status" value="1"/>
</dbReference>
<name>A0ABR6VKQ0_9FIRM</name>
<sequence length="277" mass="32520">MSLSIAGVVILYNPDESVYKNISSYAPYIQKLYIIDNSEHTNENLLSKIIPHSNIIYIPHKENKGISYSLNEALRMAEGQYDWLLTMDQDSRFADGKFPEYIQCLTKLGDDVYGICPASGSNDENKTILLEPVEKCITSGNIIRIKTAICCGGFDENLFIDEVDHEFCYRCNKAGYRLLKYKRNILIHALGHPLHKNILGFHFNTLNEGYIRQYYIFRNKLYVCHKYPERRYLEYKAMLKWFTKIILGEPDKLKKILYIYQGFRDYYRKKFGKYPDC</sequence>
<keyword evidence="3" id="KW-1185">Reference proteome</keyword>
<dbReference type="Proteomes" id="UP000606870">
    <property type="component" value="Unassembled WGS sequence"/>
</dbReference>
<evidence type="ECO:0000259" key="1">
    <source>
        <dbReference type="Pfam" id="PF00535"/>
    </source>
</evidence>
<proteinExistence type="predicted"/>
<gene>
    <name evidence="2" type="ORF">H8J70_11520</name>
</gene>
<evidence type="ECO:0000313" key="3">
    <source>
        <dbReference type="Proteomes" id="UP000606870"/>
    </source>
</evidence>
<organism evidence="2 3">
    <name type="scientific">Megasphaera hominis</name>
    <dbReference type="NCBI Taxonomy" id="159836"/>
    <lineage>
        <taxon>Bacteria</taxon>
        <taxon>Bacillati</taxon>
        <taxon>Bacillota</taxon>
        <taxon>Negativicutes</taxon>
        <taxon>Veillonellales</taxon>
        <taxon>Veillonellaceae</taxon>
        <taxon>Megasphaera</taxon>
    </lineage>
</organism>
<feature type="domain" description="Glycosyltransferase 2-like" evidence="1">
    <location>
        <begin position="31"/>
        <end position="152"/>
    </location>
</feature>
<dbReference type="RefSeq" id="WP_186504440.1">
    <property type="nucleotide sequence ID" value="NZ_JACOGK010000046.1"/>
</dbReference>